<proteinExistence type="predicted"/>
<dbReference type="AntiFam" id="ANF00225">
    <property type="entry name" value="Shadow ORF (opposite tuf)"/>
</dbReference>
<evidence type="ECO:0000313" key="2">
    <source>
        <dbReference type="Proteomes" id="UP000078390"/>
    </source>
</evidence>
<protein>
    <submittedName>
        <fullName evidence="1">Uncharacterized protein</fullName>
    </submittedName>
</protein>
<gene>
    <name evidence="1" type="ORF">TDIS_2134</name>
</gene>
<reference evidence="1 2" key="1">
    <citation type="submission" date="2016-04" db="EMBL/GenBank/DDBJ databases">
        <title>Genome analysis of Thermosulfurimonas dismutans, the first thermophilic sulfur-disproportionating bacterium of the phylum Thermodesulfobacteria.</title>
        <authorList>
            <person name="Mardanov A.V."/>
            <person name="Beletsky A.V."/>
            <person name="Kadnikov V.V."/>
            <person name="Slobodkin A.I."/>
            <person name="Ravin N.V."/>
        </authorList>
    </citation>
    <scope>NUCLEOTIDE SEQUENCE [LARGE SCALE GENOMIC DNA]</scope>
    <source>
        <strain evidence="1 2">S95</strain>
    </source>
</reference>
<dbReference type="AlphaFoldDB" id="A0A179D141"/>
<sequence length="173" mass="21039">MPPSLLFLQNIYLSLELRMRRDAPRLRQYLTTLHLILTYSPQKHPYIVSRQRLIQNLPKHLHTGSHRLYRRPQPDYLYLLPRPQYSPLYLTRHHRTTTTDRKYVLDRHQKRLVYLPLRLRYVLVHRLHQLPYRTTPLTILLTTTTLKRLKRTAPYHRRIVPIISILAQQLPHL</sequence>
<accession>A0A179D141</accession>
<comment type="caution">
    <text evidence="1">The sequence shown here is derived from an EMBL/GenBank/DDBJ whole genome shotgun (WGS) entry which is preliminary data.</text>
</comment>
<dbReference type="Proteomes" id="UP000078390">
    <property type="component" value="Unassembled WGS sequence"/>
</dbReference>
<keyword evidence="2" id="KW-1185">Reference proteome</keyword>
<dbReference type="EMBL" id="LWLG01000034">
    <property type="protein sequence ID" value="OAQ19774.1"/>
    <property type="molecule type" value="Genomic_DNA"/>
</dbReference>
<evidence type="ECO:0000313" key="1">
    <source>
        <dbReference type="EMBL" id="OAQ19774.1"/>
    </source>
</evidence>
<organism evidence="1 2">
    <name type="scientific">Thermosulfurimonas dismutans</name>
    <dbReference type="NCBI Taxonomy" id="999894"/>
    <lineage>
        <taxon>Bacteria</taxon>
        <taxon>Pseudomonadati</taxon>
        <taxon>Thermodesulfobacteriota</taxon>
        <taxon>Thermodesulfobacteria</taxon>
        <taxon>Thermodesulfobacteriales</taxon>
        <taxon>Thermodesulfobacteriaceae</taxon>
        <taxon>Thermosulfurimonas</taxon>
    </lineage>
</organism>
<name>A0A179D141_9BACT</name>